<organism evidence="2 3">
    <name type="scientific">Neonectria ditissima</name>
    <dbReference type="NCBI Taxonomy" id="78410"/>
    <lineage>
        <taxon>Eukaryota</taxon>
        <taxon>Fungi</taxon>
        <taxon>Dikarya</taxon>
        <taxon>Ascomycota</taxon>
        <taxon>Pezizomycotina</taxon>
        <taxon>Sordariomycetes</taxon>
        <taxon>Hypocreomycetidae</taxon>
        <taxon>Hypocreales</taxon>
        <taxon>Nectriaceae</taxon>
        <taxon>Neonectria</taxon>
    </lineage>
</organism>
<keyword evidence="3" id="KW-1185">Reference proteome</keyword>
<proteinExistence type="predicted"/>
<dbReference type="EMBL" id="LKCW01000122">
    <property type="protein sequence ID" value="KPM38867.1"/>
    <property type="molecule type" value="Genomic_DNA"/>
</dbReference>
<evidence type="ECO:0000313" key="3">
    <source>
        <dbReference type="Proteomes" id="UP000050424"/>
    </source>
</evidence>
<gene>
    <name evidence="2" type="ORF">AK830_g7705</name>
</gene>
<dbReference type="AlphaFoldDB" id="A0A0P7BEL0"/>
<dbReference type="Proteomes" id="UP000050424">
    <property type="component" value="Unassembled WGS sequence"/>
</dbReference>
<accession>A0A0P7BEL0</accession>
<evidence type="ECO:0000313" key="2">
    <source>
        <dbReference type="EMBL" id="KPM38867.1"/>
    </source>
</evidence>
<name>A0A0P7BEL0_9HYPO</name>
<feature type="region of interest" description="Disordered" evidence="1">
    <location>
        <begin position="167"/>
        <end position="200"/>
    </location>
</feature>
<evidence type="ECO:0000256" key="1">
    <source>
        <dbReference type="SAM" id="MobiDB-lite"/>
    </source>
</evidence>
<reference evidence="2 3" key="1">
    <citation type="submission" date="2015-09" db="EMBL/GenBank/DDBJ databases">
        <title>Draft genome of a European isolate of the apple canker pathogen Neonectria ditissima.</title>
        <authorList>
            <person name="Gomez-Cortecero A."/>
            <person name="Harrison R.J."/>
            <person name="Armitage A.D."/>
        </authorList>
    </citation>
    <scope>NUCLEOTIDE SEQUENCE [LARGE SCALE GENOMIC DNA]</scope>
    <source>
        <strain evidence="2 3">R09/05</strain>
    </source>
</reference>
<comment type="caution">
    <text evidence="2">The sequence shown here is derived from an EMBL/GenBank/DDBJ whole genome shotgun (WGS) entry which is preliminary data.</text>
</comment>
<protein>
    <submittedName>
        <fullName evidence="2">Uncharacterized protein</fullName>
    </submittedName>
</protein>
<sequence>MQSNAKPTPPVPSDLRWDRLPGFEAKKVKSYRPVPCLRCARIMATAKQPGHFCFGYSQPKKNDSQCAHCVLGGHPCERDERTIEDEFKCAEELSLACLHWAIAMDSDTPPTERPDVVAFAAEVFTKLEQQSEAAFCRQLGRKPGEIPHPLYESPPKKTCGQIAAEAAAAAADDTDSEPEVITRTRTASEEDDLVMGSIEM</sequence>